<dbReference type="PANTHER" id="PTHR12461">
    <property type="entry name" value="HYPOXIA-INDUCIBLE FACTOR 1 ALPHA INHIBITOR-RELATED"/>
    <property type="match status" value="1"/>
</dbReference>
<sequence>MTDAAWALFDNDDGDGDDADSFSGVSGVSAASRHNSIPLPWPSGVPLWLWPSISSSARGCRSSSSQDATSVRLLLMEEAEDVLPAACAWLESDGLGDVARAVHASVVRFGENGDNDDDDDDDGDINADECASSDALSALARGGNEQGTSAAGQHWQLAVAFPALFAAHRLVVRGKGNDAERALQLADRCEVLGTSLRAHRAVVALAESALPDESDTGADDNDMFPERLPVTDPTADEHPRLDRIPEQSDAMSVAAFHNRTQTSDRPFVLRGATFAKAEASTAPLVNLTRLRGGAIGARVVPVELGQKEGEQGGSTTMTLRELVDNYLVPSIHADSAVVNSPENGATRPPDVPPDSHRVAYLAQHALFAQCPLLARGLEAPPYVGVHLVKSVNAWIGTRHTVTALHSDADDNLLVQLRGFKYVVLFAPHEAPNLYAGVHPRAASAGDDGAGVGMFSPVRVEKYDADVHANFAQARGQHAVLGPGDALYIPRGWFHYVRSMSTSISLNYWWM</sequence>
<dbReference type="InterPro" id="IPR041667">
    <property type="entry name" value="Cupin_8"/>
</dbReference>
<evidence type="ECO:0000256" key="2">
    <source>
        <dbReference type="SAM" id="MobiDB-lite"/>
    </source>
</evidence>
<dbReference type="PANTHER" id="PTHR12461:SF105">
    <property type="entry name" value="HYPOXIA-INDUCIBLE FACTOR 1-ALPHA INHIBITOR"/>
    <property type="match status" value="1"/>
</dbReference>
<proteinExistence type="inferred from homology"/>
<name>A0A830I610_9CHLO</name>
<reference evidence="4" key="1">
    <citation type="submission" date="2020-10" db="EMBL/GenBank/DDBJ databases">
        <title>Unveiling of a novel bifunctional photoreceptor, Dualchrome1, isolated from a cosmopolitan green alga.</title>
        <authorList>
            <person name="Suzuki S."/>
            <person name="Kawachi M."/>
        </authorList>
    </citation>
    <scope>NUCLEOTIDE SEQUENCE</scope>
    <source>
        <strain evidence="4">NIES 2893</strain>
    </source>
</reference>
<feature type="region of interest" description="Disordered" evidence="2">
    <location>
        <begin position="109"/>
        <end position="128"/>
    </location>
</feature>
<comment type="caution">
    <text evidence="4">The sequence shown here is derived from an EMBL/GenBank/DDBJ whole genome shotgun (WGS) entry which is preliminary data.</text>
</comment>
<dbReference type="SUPFAM" id="SSF51197">
    <property type="entry name" value="Clavaminate synthase-like"/>
    <property type="match status" value="1"/>
</dbReference>
<comment type="similarity">
    <text evidence="1">Belongs to the JARID1 histone demethylase family.</text>
</comment>
<evidence type="ECO:0000259" key="3">
    <source>
        <dbReference type="PROSITE" id="PS51184"/>
    </source>
</evidence>
<dbReference type="Pfam" id="PF13621">
    <property type="entry name" value="Cupin_8"/>
    <property type="match status" value="1"/>
</dbReference>
<dbReference type="InterPro" id="IPR003347">
    <property type="entry name" value="JmjC_dom"/>
</dbReference>
<dbReference type="SMART" id="SM00558">
    <property type="entry name" value="JmjC"/>
    <property type="match status" value="1"/>
</dbReference>
<evidence type="ECO:0000256" key="1">
    <source>
        <dbReference type="ARBA" id="ARBA00006801"/>
    </source>
</evidence>
<evidence type="ECO:0000313" key="4">
    <source>
        <dbReference type="EMBL" id="GHP12479.1"/>
    </source>
</evidence>
<protein>
    <recommendedName>
        <fullName evidence="3">JmjC domain-containing protein</fullName>
    </recommendedName>
</protein>
<keyword evidence="5" id="KW-1185">Reference proteome</keyword>
<dbReference type="AlphaFoldDB" id="A0A830I610"/>
<evidence type="ECO:0000313" key="5">
    <source>
        <dbReference type="Proteomes" id="UP000660262"/>
    </source>
</evidence>
<dbReference type="Proteomes" id="UP000660262">
    <property type="component" value="Unassembled WGS sequence"/>
</dbReference>
<accession>A0A830I610</accession>
<dbReference type="Gene3D" id="2.60.120.650">
    <property type="entry name" value="Cupin"/>
    <property type="match status" value="1"/>
</dbReference>
<dbReference type="OrthoDB" id="47172at2759"/>
<organism evidence="4 5">
    <name type="scientific">Pycnococcus provasolii</name>
    <dbReference type="NCBI Taxonomy" id="41880"/>
    <lineage>
        <taxon>Eukaryota</taxon>
        <taxon>Viridiplantae</taxon>
        <taxon>Chlorophyta</taxon>
        <taxon>Pseudoscourfieldiophyceae</taxon>
        <taxon>Pseudoscourfieldiales</taxon>
        <taxon>Pycnococcaceae</taxon>
        <taxon>Pycnococcus</taxon>
    </lineage>
</organism>
<dbReference type="EMBL" id="BNJQ01000042">
    <property type="protein sequence ID" value="GHP12479.1"/>
    <property type="molecule type" value="Genomic_DNA"/>
</dbReference>
<dbReference type="PROSITE" id="PS51184">
    <property type="entry name" value="JMJC"/>
    <property type="match status" value="1"/>
</dbReference>
<feature type="domain" description="JmjC" evidence="3">
    <location>
        <begin position="336"/>
        <end position="510"/>
    </location>
</feature>
<gene>
    <name evidence="4" type="ORF">PPROV_001120700</name>
</gene>
<feature type="compositionally biased region" description="Acidic residues" evidence="2">
    <location>
        <begin position="113"/>
        <end position="127"/>
    </location>
</feature>